<evidence type="ECO:0000256" key="10">
    <source>
        <dbReference type="ARBA" id="ARBA00023077"/>
    </source>
</evidence>
<keyword evidence="13 14" id="KW-0998">Cell outer membrane</keyword>
<dbReference type="InterPro" id="IPR010917">
    <property type="entry name" value="TonB_rcpt_CS"/>
</dbReference>
<evidence type="ECO:0000256" key="9">
    <source>
        <dbReference type="ARBA" id="ARBA00023065"/>
    </source>
</evidence>
<dbReference type="GO" id="GO:0015344">
    <property type="term" value="F:siderophore uptake transmembrane transporter activity"/>
    <property type="evidence" value="ECO:0007669"/>
    <property type="project" value="TreeGrafter"/>
</dbReference>
<feature type="compositionally biased region" description="Polar residues" evidence="16">
    <location>
        <begin position="37"/>
        <end position="51"/>
    </location>
</feature>
<keyword evidence="4 14" id="KW-1134">Transmembrane beta strand</keyword>
<feature type="signal peptide" evidence="17">
    <location>
        <begin position="1"/>
        <end position="35"/>
    </location>
</feature>
<dbReference type="GO" id="GO:0009279">
    <property type="term" value="C:cell outer membrane"/>
    <property type="evidence" value="ECO:0007669"/>
    <property type="project" value="UniProtKB-SubCell"/>
</dbReference>
<keyword evidence="3 14" id="KW-0813">Transport</keyword>
<comment type="subcellular location">
    <subcellularLocation>
        <location evidence="1 14">Cell outer membrane</location>
        <topology evidence="1 14">Multi-pass membrane protein</topology>
    </subcellularLocation>
</comment>
<proteinExistence type="inferred from homology"/>
<dbReference type="InterPro" id="IPR010105">
    <property type="entry name" value="TonB_sidphr_rcpt"/>
</dbReference>
<reference evidence="19 20" key="1">
    <citation type="submission" date="2020-08" db="EMBL/GenBank/DDBJ databases">
        <title>Genomic Encyclopedia of Type Strains, Phase IV (KMG-IV): sequencing the most valuable type-strain genomes for metagenomic binning, comparative biology and taxonomic classification.</title>
        <authorList>
            <person name="Goeker M."/>
        </authorList>
    </citation>
    <scope>NUCLEOTIDE SEQUENCE [LARGE SCALE GENOMIC DNA]</scope>
    <source>
        <strain evidence="19 20">DSM 29781</strain>
    </source>
</reference>
<evidence type="ECO:0000256" key="7">
    <source>
        <dbReference type="ARBA" id="ARBA00022729"/>
    </source>
</evidence>
<dbReference type="CDD" id="cd01347">
    <property type="entry name" value="ligand_gated_channel"/>
    <property type="match status" value="1"/>
</dbReference>
<dbReference type="Gene3D" id="2.170.130.10">
    <property type="entry name" value="TonB-dependent receptor, plug domain"/>
    <property type="match status" value="1"/>
</dbReference>
<evidence type="ECO:0000256" key="11">
    <source>
        <dbReference type="ARBA" id="ARBA00023136"/>
    </source>
</evidence>
<dbReference type="RefSeq" id="WP_183965878.1">
    <property type="nucleotide sequence ID" value="NZ_BAABEW010000001.1"/>
</dbReference>
<dbReference type="PROSITE" id="PS52016">
    <property type="entry name" value="TONB_DEPENDENT_REC_3"/>
    <property type="match status" value="1"/>
</dbReference>
<dbReference type="Proteomes" id="UP000532440">
    <property type="component" value="Unassembled WGS sequence"/>
</dbReference>
<dbReference type="AlphaFoldDB" id="A0A7W8M848"/>
<feature type="chain" id="PRO_5031037387" evidence="17">
    <location>
        <begin position="36"/>
        <end position="752"/>
    </location>
</feature>
<dbReference type="Gene3D" id="2.40.170.20">
    <property type="entry name" value="TonB-dependent receptor, beta-barrel domain"/>
    <property type="match status" value="1"/>
</dbReference>
<evidence type="ECO:0000256" key="14">
    <source>
        <dbReference type="PROSITE-ProRule" id="PRU01360"/>
    </source>
</evidence>
<keyword evidence="7 17" id="KW-0732">Signal</keyword>
<evidence type="ECO:0000256" key="4">
    <source>
        <dbReference type="ARBA" id="ARBA00022452"/>
    </source>
</evidence>
<sequence length="752" mass="82213">MARMPFAPAAAALRGDLLASAVCAALLSMAVPAAAQSTPGAAQPTPASAQGTPAAALPEVRVEAHSSEPATERASVGGIGDAPLSETPQSISIIRAETLRDLGAGSLSAAMRSETSAGDFYNTVGYIEGLQLRGFQLDNALNFRRDGLQVSNHAPVPLENKASIEVLKGVSGLQGGVSTPGGMVNYVLKRPTAEPLREVFLGVSERGTALVHGDFGGRLGEDKRFGYRINFSGEERRPHARNAPGDRRFVSGFFDLRLPNNALLEAEFEHHKVRQRSVPAFGLLDLDGDGVAETLPPPVDPRINLNAQPWSQPFESRATTGSIRFQQALSANWQYGVRLGAQRIRTDDRLAFPDGCSSGPEYLYPGFCGNYDFDVYDFRSENERRTTRTADAFVRGAFSTGAVRHDLSFGFTRTRYEERFEPMQAYNWVGIGNVFSPVVLPEDGGKTDLNTLRDANTREFYVYDAMRFGQGWSLWLGVRHSRLERSSERTDGSRAVSYGQSFTTPWAALGWQPWQGGFAYVSAGSGVESEVVPNRPTLYANYGETLPALRSKQVELGFKQAVRGAGLFSATLFQVEKPYADDVEQAGGLLERVAGGRELRHRGLELGWSGRPTPALFLQAQATLIDSDLTRSLDEGLLGKGAPNVAPITASLFAGWQVPGVQGMTWTNRVFWSSSKPVTRDNSIELPSFWQYDTALAWRQRTGDGSALTWRVGVDNVFDRRYWREAPTQYWGGTYLLPAQPRTFRASVQVAF</sequence>
<keyword evidence="5" id="KW-0410">Iron transport</keyword>
<dbReference type="InterPro" id="IPR039426">
    <property type="entry name" value="TonB-dep_rcpt-like"/>
</dbReference>
<evidence type="ECO:0000256" key="6">
    <source>
        <dbReference type="ARBA" id="ARBA00022692"/>
    </source>
</evidence>
<dbReference type="PROSITE" id="PS01156">
    <property type="entry name" value="TONB_DEPENDENT_REC_2"/>
    <property type="match status" value="1"/>
</dbReference>
<keyword evidence="11 14" id="KW-0472">Membrane</keyword>
<dbReference type="NCBIfam" id="TIGR01783">
    <property type="entry name" value="TonB-siderophor"/>
    <property type="match status" value="1"/>
</dbReference>
<feature type="region of interest" description="Disordered" evidence="16">
    <location>
        <begin position="37"/>
        <end position="84"/>
    </location>
</feature>
<evidence type="ECO:0000256" key="8">
    <source>
        <dbReference type="ARBA" id="ARBA00023004"/>
    </source>
</evidence>
<evidence type="ECO:0000256" key="17">
    <source>
        <dbReference type="SAM" id="SignalP"/>
    </source>
</evidence>
<dbReference type="Pfam" id="PF07715">
    <property type="entry name" value="Plug"/>
    <property type="match status" value="1"/>
</dbReference>
<accession>A0A7W8M848</accession>
<keyword evidence="8" id="KW-0408">Iron</keyword>
<evidence type="ECO:0000256" key="2">
    <source>
        <dbReference type="ARBA" id="ARBA00009810"/>
    </source>
</evidence>
<keyword evidence="9" id="KW-0406">Ion transport</keyword>
<feature type="short sequence motif" description="TonB C-terminal box" evidence="15">
    <location>
        <begin position="735"/>
        <end position="752"/>
    </location>
</feature>
<dbReference type="PANTHER" id="PTHR32552">
    <property type="entry name" value="FERRICHROME IRON RECEPTOR-RELATED"/>
    <property type="match status" value="1"/>
</dbReference>
<dbReference type="GO" id="GO:0015891">
    <property type="term" value="P:siderophore transport"/>
    <property type="evidence" value="ECO:0007669"/>
    <property type="project" value="InterPro"/>
</dbReference>
<protein>
    <submittedName>
        <fullName evidence="19">Iron complex outermembrane receptor protein</fullName>
    </submittedName>
</protein>
<keyword evidence="20" id="KW-1185">Reference proteome</keyword>
<evidence type="ECO:0000313" key="20">
    <source>
        <dbReference type="Proteomes" id="UP000532440"/>
    </source>
</evidence>
<evidence type="ECO:0000313" key="19">
    <source>
        <dbReference type="EMBL" id="MBB5271468.1"/>
    </source>
</evidence>
<comment type="similarity">
    <text evidence="2 14">Belongs to the TonB-dependent receptor family.</text>
</comment>
<gene>
    <name evidence="19" type="ORF">HNQ70_001478</name>
</gene>
<dbReference type="InterPro" id="IPR036942">
    <property type="entry name" value="Beta-barrel_TonB_sf"/>
</dbReference>
<evidence type="ECO:0000256" key="3">
    <source>
        <dbReference type="ARBA" id="ARBA00022448"/>
    </source>
</evidence>
<keyword evidence="6 14" id="KW-0812">Transmembrane</keyword>
<evidence type="ECO:0000256" key="15">
    <source>
        <dbReference type="PROSITE-ProRule" id="PRU10144"/>
    </source>
</evidence>
<comment type="caution">
    <text evidence="19">The sequence shown here is derived from an EMBL/GenBank/DDBJ whole genome shotgun (WGS) entry which is preliminary data.</text>
</comment>
<dbReference type="InterPro" id="IPR037066">
    <property type="entry name" value="Plug_dom_sf"/>
</dbReference>
<dbReference type="SUPFAM" id="SSF56935">
    <property type="entry name" value="Porins"/>
    <property type="match status" value="1"/>
</dbReference>
<dbReference type="EMBL" id="JACHGB010000003">
    <property type="protein sequence ID" value="MBB5271468.1"/>
    <property type="molecule type" value="Genomic_DNA"/>
</dbReference>
<evidence type="ECO:0000256" key="16">
    <source>
        <dbReference type="SAM" id="MobiDB-lite"/>
    </source>
</evidence>
<name>A0A7W8M848_9BURK</name>
<evidence type="ECO:0000259" key="18">
    <source>
        <dbReference type="Pfam" id="PF07715"/>
    </source>
</evidence>
<feature type="domain" description="TonB-dependent receptor plug" evidence="18">
    <location>
        <begin position="84"/>
        <end position="182"/>
    </location>
</feature>
<evidence type="ECO:0000256" key="5">
    <source>
        <dbReference type="ARBA" id="ARBA00022496"/>
    </source>
</evidence>
<evidence type="ECO:0000256" key="12">
    <source>
        <dbReference type="ARBA" id="ARBA00023170"/>
    </source>
</evidence>
<organism evidence="19 20">
    <name type="scientific">Quisquiliibacterium transsilvanicum</name>
    <dbReference type="NCBI Taxonomy" id="1549638"/>
    <lineage>
        <taxon>Bacteria</taxon>
        <taxon>Pseudomonadati</taxon>
        <taxon>Pseudomonadota</taxon>
        <taxon>Betaproteobacteria</taxon>
        <taxon>Burkholderiales</taxon>
        <taxon>Burkholderiaceae</taxon>
        <taxon>Quisquiliibacterium</taxon>
    </lineage>
</organism>
<dbReference type="InterPro" id="IPR012910">
    <property type="entry name" value="Plug_dom"/>
</dbReference>
<dbReference type="PANTHER" id="PTHR32552:SF83">
    <property type="entry name" value="BLR3904 PROTEIN"/>
    <property type="match status" value="1"/>
</dbReference>
<dbReference type="GO" id="GO:0038023">
    <property type="term" value="F:signaling receptor activity"/>
    <property type="evidence" value="ECO:0007669"/>
    <property type="project" value="InterPro"/>
</dbReference>
<evidence type="ECO:0000256" key="1">
    <source>
        <dbReference type="ARBA" id="ARBA00004571"/>
    </source>
</evidence>
<evidence type="ECO:0000256" key="13">
    <source>
        <dbReference type="ARBA" id="ARBA00023237"/>
    </source>
</evidence>
<keyword evidence="10" id="KW-0798">TonB box</keyword>
<keyword evidence="12 19" id="KW-0675">Receptor</keyword>